<gene>
    <name evidence="2" type="ORF">PACLA_8A011139</name>
</gene>
<accession>A0A7D9JPF1</accession>
<proteinExistence type="predicted"/>
<evidence type="ECO:0000313" key="2">
    <source>
        <dbReference type="EMBL" id="CAB4033118.1"/>
    </source>
</evidence>
<organism evidence="2 3">
    <name type="scientific">Paramuricea clavata</name>
    <name type="common">Red gorgonian</name>
    <name type="synonym">Violescent sea-whip</name>
    <dbReference type="NCBI Taxonomy" id="317549"/>
    <lineage>
        <taxon>Eukaryota</taxon>
        <taxon>Metazoa</taxon>
        <taxon>Cnidaria</taxon>
        <taxon>Anthozoa</taxon>
        <taxon>Octocorallia</taxon>
        <taxon>Malacalcyonacea</taxon>
        <taxon>Plexauridae</taxon>
        <taxon>Paramuricea</taxon>
    </lineage>
</organism>
<feature type="region of interest" description="Disordered" evidence="1">
    <location>
        <begin position="82"/>
        <end position="118"/>
    </location>
</feature>
<keyword evidence="3" id="KW-1185">Reference proteome</keyword>
<dbReference type="EMBL" id="CACRXK020018962">
    <property type="protein sequence ID" value="CAB4033118.1"/>
    <property type="molecule type" value="Genomic_DNA"/>
</dbReference>
<dbReference type="OrthoDB" id="6104986at2759"/>
<dbReference type="AlphaFoldDB" id="A0A7D9JPF1"/>
<name>A0A7D9JPF1_PARCT</name>
<dbReference type="Proteomes" id="UP001152795">
    <property type="component" value="Unassembled WGS sequence"/>
</dbReference>
<evidence type="ECO:0000313" key="3">
    <source>
        <dbReference type="Proteomes" id="UP001152795"/>
    </source>
</evidence>
<protein>
    <submittedName>
        <fullName evidence="2">Uncharacterized protein</fullName>
    </submittedName>
</protein>
<reference evidence="2" key="1">
    <citation type="submission" date="2020-04" db="EMBL/GenBank/DDBJ databases">
        <authorList>
            <person name="Alioto T."/>
            <person name="Alioto T."/>
            <person name="Gomez Garrido J."/>
        </authorList>
    </citation>
    <scope>NUCLEOTIDE SEQUENCE</scope>
    <source>
        <strain evidence="2">A484AB</strain>
    </source>
</reference>
<evidence type="ECO:0000256" key="1">
    <source>
        <dbReference type="SAM" id="MobiDB-lite"/>
    </source>
</evidence>
<sequence>MEHHGEDVQTDEELTPTPENRIILTWLRLIHTELPALVKQRYGTELRSKTLASLKPEISQALDSLLEEIHATNEAKVLRTAFQRSSQQRANPKPAKTRTQLKAAHCASKQNDHSSSIT</sequence>
<comment type="caution">
    <text evidence="2">The sequence shown here is derived from an EMBL/GenBank/DDBJ whole genome shotgun (WGS) entry which is preliminary data.</text>
</comment>